<protein>
    <submittedName>
        <fullName evidence="3">Uncharacterized protein</fullName>
    </submittedName>
</protein>
<comment type="similarity">
    <text evidence="1">Belongs to the protein phosphatase inhibitor 2 family.</text>
</comment>
<evidence type="ECO:0000313" key="3">
    <source>
        <dbReference type="Ensembl" id="ENSNVIP00000010228.1"/>
    </source>
</evidence>
<reference evidence="3" key="2">
    <citation type="submission" date="2025-09" db="UniProtKB">
        <authorList>
            <consortium name="Ensembl"/>
        </authorList>
    </citation>
    <scope>IDENTIFICATION</scope>
</reference>
<accession>A0A8C7AKR6</accession>
<reference evidence="3" key="1">
    <citation type="submission" date="2025-08" db="UniProtKB">
        <authorList>
            <consortium name="Ensembl"/>
        </authorList>
    </citation>
    <scope>IDENTIFICATION</scope>
</reference>
<dbReference type="InterPro" id="IPR007062">
    <property type="entry name" value="PPI-2"/>
</dbReference>
<dbReference type="Gene3D" id="6.10.250.1050">
    <property type="match status" value="1"/>
</dbReference>
<dbReference type="Proteomes" id="UP000694425">
    <property type="component" value="Unplaced"/>
</dbReference>
<keyword evidence="4" id="KW-1185">Reference proteome</keyword>
<evidence type="ECO:0000256" key="1">
    <source>
        <dbReference type="ARBA" id="ARBA00005472"/>
    </source>
</evidence>
<dbReference type="Pfam" id="PF04979">
    <property type="entry name" value="IPP-2"/>
    <property type="match status" value="1"/>
</dbReference>
<evidence type="ECO:0000256" key="2">
    <source>
        <dbReference type="ARBA" id="ARBA00023272"/>
    </source>
</evidence>
<dbReference type="GO" id="GO:0009966">
    <property type="term" value="P:regulation of signal transduction"/>
    <property type="evidence" value="ECO:0007669"/>
    <property type="project" value="InterPro"/>
</dbReference>
<dbReference type="GeneTree" id="ENSGT00390000004757"/>
<proteinExistence type="inferred from homology"/>
<evidence type="ECO:0000313" key="4">
    <source>
        <dbReference type="Proteomes" id="UP000694425"/>
    </source>
</evidence>
<dbReference type="Ensembl" id="ENSNVIT00000011964.1">
    <property type="protein sequence ID" value="ENSNVIP00000010228.1"/>
    <property type="gene ID" value="ENSNVIG00000008083.1"/>
</dbReference>
<sequence>FLASHRPIEGVLRSMSSATSSLEALANQPSKRVHEELGKKSQKWDEVNILSTYHPADKDNDLMRIEEPGPPHHSMV</sequence>
<dbReference type="AlphaFoldDB" id="A0A8C7AKR6"/>
<dbReference type="GO" id="GO:0004864">
    <property type="term" value="F:protein phosphatase inhibitor activity"/>
    <property type="evidence" value="ECO:0007669"/>
    <property type="project" value="UniProtKB-KW"/>
</dbReference>
<organism evidence="3 4">
    <name type="scientific">Neovison vison</name>
    <name type="common">American mink</name>
    <name type="synonym">Mustela vison</name>
    <dbReference type="NCBI Taxonomy" id="452646"/>
    <lineage>
        <taxon>Eukaryota</taxon>
        <taxon>Metazoa</taxon>
        <taxon>Chordata</taxon>
        <taxon>Craniata</taxon>
        <taxon>Vertebrata</taxon>
        <taxon>Euteleostomi</taxon>
        <taxon>Mammalia</taxon>
        <taxon>Eutheria</taxon>
        <taxon>Laurasiatheria</taxon>
        <taxon>Carnivora</taxon>
        <taxon>Caniformia</taxon>
        <taxon>Musteloidea</taxon>
        <taxon>Mustelidae</taxon>
        <taxon>Mustelinae</taxon>
        <taxon>Neogale</taxon>
    </lineage>
</organism>
<name>A0A8C7AKR6_NEOVI</name>
<keyword evidence="2" id="KW-0650">Protein phosphatase inhibitor</keyword>